<dbReference type="InterPro" id="IPR052957">
    <property type="entry name" value="Auxin_embryo_med"/>
</dbReference>
<keyword evidence="2" id="KW-1185">Reference proteome</keyword>
<dbReference type="AlphaFoldDB" id="A0ABD3A8V9"/>
<evidence type="ECO:0000313" key="2">
    <source>
        <dbReference type="Proteomes" id="UP001630127"/>
    </source>
</evidence>
<dbReference type="PANTHER" id="PTHR32387:SF11">
    <property type="entry name" value="PROTEIN NO VEIN C-TERMINAL DOMAIN-CONTAINING PROTEIN"/>
    <property type="match status" value="1"/>
</dbReference>
<sequence>MKNYIKADAISTVLQSMPVADASGKLRLSCRTLVPGTASVWIKLFGPTNPFEELVHEAEEDEACYGEEYVELGEVYAAAAKYAGETTAEMELPGFLVERGKAFDLPCIYPPNKAFEIASSHITCDQALLLLQWLQKLKSEELISQTNKRQHKKYKIPEKFITSIQSGKWMRTYSGYNSPVHCCLYAGSENSVLFEIGKALGILSAVDEQFYLDKIRSYKHELLLIGVKTGGENICQLVIDNLKLRASHALSSELVILLLSYLRYLKYHQKLDKQFLKALKEGKWLKTHQAYASPAISILPMCDVHEAIQQISDLQVVDKDYYGSQFDSYIDELKLLGVVVDIEEKLRSLTLVRTSYGFRCPSESLLCDPQWYHLVKVASLPIIDEAYYGSKIRSYKVELEKSGVMVNLESATKLLAMKIKSLLSTMQTCDLISCLMKEKWLKTTHGFKSASDSILFNEKWATLSQIVDLPIIDEAYYGDEIYSFKDELKLLGAVIDFIDGAIFVARALLQNLASPELDHLKNLGVKSGVKEVADLIVKFLTSHSKTSTVIRIYKFLKRVNWKLDVQQSIGMEEIQTPGDQGNWEPKLENLFSHSLYALDKYYNDELLSFLSSAFHVPSIPSFDSYFDLWKYWVKNDKPVTAKELNSFWEYMSLKWMLFQKLKDELNMLPAADSSGTIKFINKELMFIADDLQLKNLFTEASERPLFVWFPESGSLYFTNLFGIYRRLGIRRLSESVECSVDCHFHKLEAMDDLIGRPLIKIVLGFLASQVIDMSERHRKAKSILDMSICGTEEPMNTKYGLQLPSLNTSLHVETRRMVVWDKNKRRLLRHAPSLISAHENIRMGFAFGFKENEVDYPLVTENLNLSAEDQNFLNSAFPCVPAAFLPLLRRTMGLQTPVATCTRHRP</sequence>
<dbReference type="Proteomes" id="UP001630127">
    <property type="component" value="Unassembled WGS sequence"/>
</dbReference>
<reference evidence="1 2" key="1">
    <citation type="submission" date="2024-11" db="EMBL/GenBank/DDBJ databases">
        <title>A near-complete genome assembly of Cinchona calisaya.</title>
        <authorList>
            <person name="Lian D.C."/>
            <person name="Zhao X.W."/>
            <person name="Wei L."/>
        </authorList>
    </citation>
    <scope>NUCLEOTIDE SEQUENCE [LARGE SCALE GENOMIC DNA]</scope>
    <source>
        <tissue evidence="1">Nenye</tissue>
    </source>
</reference>
<gene>
    <name evidence="1" type="ORF">ACH5RR_011578</name>
</gene>
<protein>
    <submittedName>
        <fullName evidence="1">Uncharacterized protein</fullName>
    </submittedName>
</protein>
<organism evidence="1 2">
    <name type="scientific">Cinchona calisaya</name>
    <dbReference type="NCBI Taxonomy" id="153742"/>
    <lineage>
        <taxon>Eukaryota</taxon>
        <taxon>Viridiplantae</taxon>
        <taxon>Streptophyta</taxon>
        <taxon>Embryophyta</taxon>
        <taxon>Tracheophyta</taxon>
        <taxon>Spermatophyta</taxon>
        <taxon>Magnoliopsida</taxon>
        <taxon>eudicotyledons</taxon>
        <taxon>Gunneridae</taxon>
        <taxon>Pentapetalae</taxon>
        <taxon>asterids</taxon>
        <taxon>lamiids</taxon>
        <taxon>Gentianales</taxon>
        <taxon>Rubiaceae</taxon>
        <taxon>Cinchonoideae</taxon>
        <taxon>Cinchoneae</taxon>
        <taxon>Cinchona</taxon>
    </lineage>
</organism>
<accession>A0ABD3A8V9</accession>
<dbReference type="PANTHER" id="PTHR32387">
    <property type="entry name" value="WU:FJ29H11"/>
    <property type="match status" value="1"/>
</dbReference>
<evidence type="ECO:0000313" key="1">
    <source>
        <dbReference type="EMBL" id="KAL3526922.1"/>
    </source>
</evidence>
<comment type="caution">
    <text evidence="1">The sequence shown here is derived from an EMBL/GenBank/DDBJ whole genome shotgun (WGS) entry which is preliminary data.</text>
</comment>
<name>A0ABD3A8V9_9GENT</name>
<dbReference type="EMBL" id="JBJUIK010000005">
    <property type="protein sequence ID" value="KAL3526922.1"/>
    <property type="molecule type" value="Genomic_DNA"/>
</dbReference>
<proteinExistence type="predicted"/>